<evidence type="ECO:0000313" key="3">
    <source>
        <dbReference type="Proteomes" id="UP000823928"/>
    </source>
</evidence>
<feature type="transmembrane region" description="Helical" evidence="1">
    <location>
        <begin position="238"/>
        <end position="257"/>
    </location>
</feature>
<feature type="transmembrane region" description="Helical" evidence="1">
    <location>
        <begin position="84"/>
        <end position="107"/>
    </location>
</feature>
<sequence>MVSNKTNHKIDEFIFYLGIFFIPFDNLFFAPSSGWATISPIILFCYVLLNLRHVSISYKAILISLVIIILSLFNYAFYTPTIGGVFDCVSTLCLGITFYLSIDIFFIKKKNSAKMFLRLIFIAYTIALVYGLISLLKIPIFESFRMHLEKRYYYSGRLQFTFTEPSFISMHLYGVILPCIIIFKDNVRQIRNLKILLVCYIIVTCLSGASARFFLDTACVFVMFFIKWFINIKNIKRKMIGMAIGVVALVAVASIMLRQGRFQSILNLGIYADASLASRFFRINAIIKGFLQDPIHVLFGFGIGNTSYPFNMGYEEALLEYRNPYLDEIIALRGTTETSFFCGHIRIIADIGLVFYILLILLLWKKTKGSRMLFYLVMYLYIQFDSYSFYTVWLILFYGRLYKMKINACGTNKIHLMIPERC</sequence>
<feature type="transmembrane region" description="Helical" evidence="1">
    <location>
        <begin position="58"/>
        <end position="78"/>
    </location>
</feature>
<accession>A0A9D1JM15</accession>
<feature type="transmembrane region" description="Helical" evidence="1">
    <location>
        <begin position="35"/>
        <end position="51"/>
    </location>
</feature>
<dbReference type="Proteomes" id="UP000823928">
    <property type="component" value="Unassembled WGS sequence"/>
</dbReference>
<keyword evidence="1" id="KW-1133">Transmembrane helix</keyword>
<dbReference type="EMBL" id="DVIU01000044">
    <property type="protein sequence ID" value="HIS35418.1"/>
    <property type="molecule type" value="Genomic_DNA"/>
</dbReference>
<feature type="transmembrane region" description="Helical" evidence="1">
    <location>
        <begin position="160"/>
        <end position="183"/>
    </location>
</feature>
<keyword evidence="1" id="KW-0812">Transmembrane</keyword>
<evidence type="ECO:0000256" key="1">
    <source>
        <dbReference type="SAM" id="Phobius"/>
    </source>
</evidence>
<feature type="transmembrane region" description="Helical" evidence="1">
    <location>
        <begin position="347"/>
        <end position="364"/>
    </location>
</feature>
<comment type="caution">
    <text evidence="2">The sequence shown here is derived from an EMBL/GenBank/DDBJ whole genome shotgun (WGS) entry which is preliminary data.</text>
</comment>
<proteinExistence type="predicted"/>
<dbReference type="AlphaFoldDB" id="A0A9D1JM15"/>
<name>A0A9D1JM15_9BACT</name>
<feature type="transmembrane region" description="Helical" evidence="1">
    <location>
        <begin position="12"/>
        <end position="29"/>
    </location>
</feature>
<reference evidence="2" key="1">
    <citation type="submission" date="2020-10" db="EMBL/GenBank/DDBJ databases">
        <authorList>
            <person name="Gilroy R."/>
        </authorList>
    </citation>
    <scope>NUCLEOTIDE SEQUENCE</scope>
    <source>
        <strain evidence="2">6276</strain>
    </source>
</reference>
<feature type="transmembrane region" description="Helical" evidence="1">
    <location>
        <begin position="119"/>
        <end position="140"/>
    </location>
</feature>
<organism evidence="2 3">
    <name type="scientific">Candidatus Scatousia excrementigallinarum</name>
    <dbReference type="NCBI Taxonomy" id="2840935"/>
    <lineage>
        <taxon>Bacteria</taxon>
        <taxon>Candidatus Scatousia</taxon>
    </lineage>
</organism>
<protein>
    <submittedName>
        <fullName evidence="2">Uncharacterized protein</fullName>
    </submittedName>
</protein>
<keyword evidence="1" id="KW-0472">Membrane</keyword>
<evidence type="ECO:0000313" key="2">
    <source>
        <dbReference type="EMBL" id="HIS35418.1"/>
    </source>
</evidence>
<feature type="transmembrane region" description="Helical" evidence="1">
    <location>
        <begin position="376"/>
        <end position="398"/>
    </location>
</feature>
<feature type="transmembrane region" description="Helical" evidence="1">
    <location>
        <begin position="195"/>
        <end position="226"/>
    </location>
</feature>
<gene>
    <name evidence="2" type="ORF">IAC10_02140</name>
</gene>
<reference evidence="2" key="2">
    <citation type="journal article" date="2021" name="PeerJ">
        <title>Extensive microbial diversity within the chicken gut microbiome revealed by metagenomics and culture.</title>
        <authorList>
            <person name="Gilroy R."/>
            <person name="Ravi A."/>
            <person name="Getino M."/>
            <person name="Pursley I."/>
            <person name="Horton D.L."/>
            <person name="Alikhan N.F."/>
            <person name="Baker D."/>
            <person name="Gharbi K."/>
            <person name="Hall N."/>
            <person name="Watson M."/>
            <person name="Adriaenssens E.M."/>
            <person name="Foster-Nyarko E."/>
            <person name="Jarju S."/>
            <person name="Secka A."/>
            <person name="Antonio M."/>
            <person name="Oren A."/>
            <person name="Chaudhuri R.R."/>
            <person name="La Ragione R."/>
            <person name="Hildebrand F."/>
            <person name="Pallen M.J."/>
        </authorList>
    </citation>
    <scope>NUCLEOTIDE SEQUENCE</scope>
    <source>
        <strain evidence="2">6276</strain>
    </source>
</reference>